<keyword evidence="2" id="KW-0472">Membrane</keyword>
<sequence length="81" mass="9249">MYVDRRPTRANDGAQGPARRRDCRMDQLLLAAAALACPIGMGVMMFLMRRPSHGTDMPEREEMTRLRAEVDQLKSGRQHHI</sequence>
<gene>
    <name evidence="3" type="ordered locus">Mjls_4483</name>
</gene>
<protein>
    <recommendedName>
        <fullName evidence="4">DUF2933 domain-containing protein</fullName>
    </recommendedName>
</protein>
<name>A0A5Q5CLK0_MYCSJ</name>
<keyword evidence="2" id="KW-0812">Transmembrane</keyword>
<evidence type="ECO:0000256" key="1">
    <source>
        <dbReference type="SAM" id="MobiDB-lite"/>
    </source>
</evidence>
<feature type="region of interest" description="Disordered" evidence="1">
    <location>
        <begin position="1"/>
        <end position="20"/>
    </location>
</feature>
<dbReference type="AlphaFoldDB" id="A0A5Q5CLK0"/>
<evidence type="ECO:0000256" key="2">
    <source>
        <dbReference type="SAM" id="Phobius"/>
    </source>
</evidence>
<proteinExistence type="predicted"/>
<organism evidence="3">
    <name type="scientific">Mycobacterium sp. (strain JLS)</name>
    <dbReference type="NCBI Taxonomy" id="164757"/>
    <lineage>
        <taxon>Bacteria</taxon>
        <taxon>Bacillati</taxon>
        <taxon>Actinomycetota</taxon>
        <taxon>Actinomycetes</taxon>
        <taxon>Mycobacteriales</taxon>
        <taxon>Mycobacteriaceae</taxon>
        <taxon>Mycobacterium</taxon>
    </lineage>
</organism>
<reference evidence="3" key="1">
    <citation type="submission" date="2007-02" db="EMBL/GenBank/DDBJ databases">
        <title>Complete sequence of Mycobacterium sp. JLS.</title>
        <authorList>
            <consortium name="US DOE Joint Genome Institute"/>
            <person name="Copeland A."/>
            <person name="Lucas S."/>
            <person name="Lapidus A."/>
            <person name="Barry K."/>
            <person name="Detter J.C."/>
            <person name="Glavina del Rio T."/>
            <person name="Hammon N."/>
            <person name="Israni S."/>
            <person name="Dalin E."/>
            <person name="Tice H."/>
            <person name="Pitluck S."/>
            <person name="Chain P."/>
            <person name="Malfatti S."/>
            <person name="Shin M."/>
            <person name="Vergez L."/>
            <person name="Schmutz J."/>
            <person name="Larimer F."/>
            <person name="Land M."/>
            <person name="Hauser L."/>
            <person name="Kyrpides N."/>
            <person name="Mikhailova N."/>
            <person name="Miller C.D."/>
            <person name="Anderson A.J."/>
            <person name="Sims R.C."/>
            <person name="Richardson P."/>
        </authorList>
    </citation>
    <scope>NUCLEOTIDE SEQUENCE [LARGE SCALE GENOMIC DNA]</scope>
    <source>
        <strain evidence="3">JLS</strain>
    </source>
</reference>
<keyword evidence="2" id="KW-1133">Transmembrane helix</keyword>
<evidence type="ECO:0008006" key="4">
    <source>
        <dbReference type="Google" id="ProtNLM"/>
    </source>
</evidence>
<accession>A0A5Q5CLK0</accession>
<dbReference type="EMBL" id="CP000580">
    <property type="protein sequence ID" value="ABO00254.1"/>
    <property type="molecule type" value="Genomic_DNA"/>
</dbReference>
<feature type="transmembrane region" description="Helical" evidence="2">
    <location>
        <begin position="28"/>
        <end position="48"/>
    </location>
</feature>
<dbReference type="KEGG" id="mjl:Mjls_4483"/>
<evidence type="ECO:0000313" key="3">
    <source>
        <dbReference type="EMBL" id="ABO00254.1"/>
    </source>
</evidence>